<evidence type="ECO:0000256" key="2">
    <source>
        <dbReference type="ARBA" id="ARBA00022490"/>
    </source>
</evidence>
<keyword evidence="9" id="KW-0862">Zinc</keyword>
<dbReference type="InterPro" id="IPR004602">
    <property type="entry name" value="UvrA"/>
</dbReference>
<dbReference type="STRING" id="1208918.CDEE_0144"/>
<dbReference type="Gene3D" id="1.20.1580.10">
    <property type="entry name" value="ABC transporter ATPase like domain"/>
    <property type="match status" value="2"/>
</dbReference>
<dbReference type="InterPro" id="IPR027417">
    <property type="entry name" value="P-loop_NTPase"/>
</dbReference>
<dbReference type="GO" id="GO:0003677">
    <property type="term" value="F:DNA binding"/>
    <property type="evidence" value="ECO:0007669"/>
    <property type="project" value="UniProtKB-KW"/>
</dbReference>
<keyword evidence="13" id="KW-0234">DNA repair</keyword>
<evidence type="ECO:0000256" key="10">
    <source>
        <dbReference type="ARBA" id="ARBA00022840"/>
    </source>
</evidence>
<proteinExistence type="inferred from homology"/>
<evidence type="ECO:0000256" key="8">
    <source>
        <dbReference type="ARBA" id="ARBA00022771"/>
    </source>
</evidence>
<evidence type="ECO:0000256" key="6">
    <source>
        <dbReference type="ARBA" id="ARBA00022763"/>
    </source>
</evidence>
<organism evidence="18 19">
    <name type="scientific">Candidatus Kinetoplastidibacterium crithidiae TCC036E</name>
    <dbReference type="NCBI Taxonomy" id="1208918"/>
    <lineage>
        <taxon>Bacteria</taxon>
        <taxon>Pseudomonadati</taxon>
        <taxon>Pseudomonadota</taxon>
        <taxon>Betaproteobacteria</taxon>
        <taxon>Candidatus Kinetoplastidibacterium</taxon>
    </lineage>
</organism>
<evidence type="ECO:0000259" key="17">
    <source>
        <dbReference type="PROSITE" id="PS50893"/>
    </source>
</evidence>
<keyword evidence="2" id="KW-0963">Cytoplasm</keyword>
<dbReference type="PROSITE" id="PS50893">
    <property type="entry name" value="ABC_TRANSPORTER_2"/>
    <property type="match status" value="1"/>
</dbReference>
<dbReference type="InterPro" id="IPR041552">
    <property type="entry name" value="UvrA_DNA-bd"/>
</dbReference>
<evidence type="ECO:0000256" key="12">
    <source>
        <dbReference type="ARBA" id="ARBA00023125"/>
    </source>
</evidence>
<keyword evidence="11" id="KW-0267">Excision nuclease</keyword>
<reference evidence="18 19" key="1">
    <citation type="journal article" date="2013" name="Genome Biol. Evol.">
        <title>Genome evolution and phylogenomic analysis of candidatus kinetoplastibacterium, the betaproteobacterial endosymbionts of strigomonas and angomonas.</title>
        <authorList>
            <person name="Alves J.M."/>
            <person name="Serrano M.G."/>
            <person name="Maia da Silva F."/>
            <person name="Voegtly L.J."/>
            <person name="Matveyev A.V."/>
            <person name="Teixeira M.M."/>
            <person name="Camargo E.P."/>
            <person name="Buck G.A."/>
        </authorList>
    </citation>
    <scope>NUCLEOTIDE SEQUENCE [LARGE SCALE GENOMIC DNA]</scope>
    <source>
        <strain evidence="18 19">TCC036E</strain>
    </source>
</reference>
<sequence length="925" mass="104159">MNKIIIKGARAHNLKNISLNIPRNKIVVITGVSGSGKSSLVFDTIYAESQKKYLECLSSYTRQLNNSLPNPDIDEIEGLSPSISLKQKLSLQSSRSTIGTISEISNHLRLLFAKIGFAICPQHKTILRSYNAKEITEWAFSLNIGTKIIILAPLNINNVESAITTLQKQGYLRLRINKQITEIEKIQNIGKELLSNTIELVVDRLTIKDENKNRLISSIETALKIGSGHIILETIHDNKEFFFSNIIECQICKYQIKTIEPSLFSHNSNIGACKTCKGTGNIKYIDPTLLINPELSLINGAINIFDKGLITELENLAHKYNFDSKSIFKELPKKIQSIIIWGENIYNNHCEENIFSGVINCLEKFIEKNNICSTKLKDYCNIKECPECKGSKICIEARNIKIKSCVSKESETILSIDEVESLKISECIKWVKTIKYNNSDKKIVKQIIPSIINKLSFLEGSGLGYLSLNRNINKTSRGEAQRIMLSGLICSNLTGITYVLDEPSAGLHKKDMVYIIKILEKLRELGNSIIIVEHDETIIKKADWIIEIGPGAGIDGGEIIAEGKLEDIINNQKSITGYFLKENRFAKYEINNNINKFTSWIQIETINNSKKAMEIKIPHGYITCITGISGSGKSNLVNNILLPAFLKNTNNRNDIFYYKNFKFSGINNFNRIIYVDQNNIGTISNSNIATYCDFLTNIRELFAQTTEARVRGYKPSRFSFNIKGGRCEECNGNGIKKIDMYFLPNMQLKCNDCNGTRYNHETLDITYKNLNIAEILELTVEKAMDIFKALPNIAKKLQSIIEVGLSYICIGQSLATLSGGELQRLKIATELAKKSNDPTLYVLDEPTLGLHFKDIDILLNILYKLLDKGDTILIVEHNLDIIKNSHWIIDLESDHDSDTGTKIINQGTPKKISLSKKGYTAEYLL</sequence>
<dbReference type="PROSITE" id="PS00211">
    <property type="entry name" value="ABC_TRANSPORTER_1"/>
    <property type="match status" value="1"/>
</dbReference>
<dbReference type="SUPFAM" id="SSF52540">
    <property type="entry name" value="P-loop containing nucleoside triphosphate hydrolases"/>
    <property type="match status" value="2"/>
</dbReference>
<dbReference type="InterPro" id="IPR017871">
    <property type="entry name" value="ABC_transporter-like_CS"/>
</dbReference>
<evidence type="ECO:0000256" key="1">
    <source>
        <dbReference type="ARBA" id="ARBA00004496"/>
    </source>
</evidence>
<dbReference type="InterPro" id="IPR041102">
    <property type="entry name" value="UvrA_inter"/>
</dbReference>
<comment type="subcellular location">
    <subcellularLocation>
        <location evidence="1">Cytoplasm</location>
    </subcellularLocation>
</comment>
<name>M1M7B9_9PROT</name>
<evidence type="ECO:0000256" key="7">
    <source>
        <dbReference type="ARBA" id="ARBA00022769"/>
    </source>
</evidence>
<dbReference type="GO" id="GO:0005737">
    <property type="term" value="C:cytoplasm"/>
    <property type="evidence" value="ECO:0007669"/>
    <property type="project" value="UniProtKB-SubCell"/>
</dbReference>
<dbReference type="KEGG" id="kct:CDEE_0144"/>
<evidence type="ECO:0000256" key="11">
    <source>
        <dbReference type="ARBA" id="ARBA00022881"/>
    </source>
</evidence>
<dbReference type="GO" id="GO:0005524">
    <property type="term" value="F:ATP binding"/>
    <property type="evidence" value="ECO:0007669"/>
    <property type="project" value="UniProtKB-KW"/>
</dbReference>
<evidence type="ECO:0000256" key="4">
    <source>
        <dbReference type="ARBA" id="ARBA00022737"/>
    </source>
</evidence>
<dbReference type="PATRIC" id="fig|1208918.3.peg.675"/>
<evidence type="ECO:0000256" key="15">
    <source>
        <dbReference type="ARBA" id="ARBA00039316"/>
    </source>
</evidence>
<evidence type="ECO:0000256" key="9">
    <source>
        <dbReference type="ARBA" id="ARBA00022833"/>
    </source>
</evidence>
<dbReference type="PANTHER" id="PTHR43152">
    <property type="entry name" value="UVRABC SYSTEM PROTEIN A"/>
    <property type="match status" value="1"/>
</dbReference>
<evidence type="ECO:0000313" key="18">
    <source>
        <dbReference type="EMBL" id="AGF47975.1"/>
    </source>
</evidence>
<feature type="domain" description="ABC transporter" evidence="17">
    <location>
        <begin position="580"/>
        <end position="918"/>
    </location>
</feature>
<keyword evidence="8" id="KW-0863">Zinc-finger</keyword>
<dbReference type="GO" id="GO:0016887">
    <property type="term" value="F:ATP hydrolysis activity"/>
    <property type="evidence" value="ECO:0007669"/>
    <property type="project" value="InterPro"/>
</dbReference>
<gene>
    <name evidence="18" type="ORF">CDEE_0144</name>
</gene>
<evidence type="ECO:0000313" key="19">
    <source>
        <dbReference type="Proteomes" id="UP000011686"/>
    </source>
</evidence>
<evidence type="ECO:0000256" key="3">
    <source>
        <dbReference type="ARBA" id="ARBA00022723"/>
    </source>
</evidence>
<dbReference type="Gene3D" id="3.40.50.300">
    <property type="entry name" value="P-loop containing nucleotide triphosphate hydrolases"/>
    <property type="match status" value="2"/>
</dbReference>
<keyword evidence="3" id="KW-0479">Metal-binding</keyword>
<dbReference type="InterPro" id="IPR003439">
    <property type="entry name" value="ABC_transporter-like_ATP-bd"/>
</dbReference>
<dbReference type="PANTHER" id="PTHR43152:SF3">
    <property type="entry name" value="UVRABC SYSTEM PROTEIN A"/>
    <property type="match status" value="1"/>
</dbReference>
<dbReference type="EMBL" id="CP003804">
    <property type="protein sequence ID" value="AGF47975.1"/>
    <property type="molecule type" value="Genomic_DNA"/>
</dbReference>
<protein>
    <recommendedName>
        <fullName evidence="15">UvrABC system protein A</fullName>
    </recommendedName>
    <alternativeName>
        <fullName evidence="16">Excinuclease ABC subunit A</fullName>
    </alternativeName>
</protein>
<accession>M1M7B9</accession>
<dbReference type="NCBIfam" id="TIGR00630">
    <property type="entry name" value="uvra"/>
    <property type="match status" value="1"/>
</dbReference>
<evidence type="ECO:0000256" key="16">
    <source>
        <dbReference type="ARBA" id="ARBA00042156"/>
    </source>
</evidence>
<dbReference type="InterPro" id="IPR013815">
    <property type="entry name" value="ATP_grasp_subdomain_1"/>
</dbReference>
<dbReference type="AlphaFoldDB" id="M1M7B9"/>
<keyword evidence="7" id="KW-0228">DNA excision</keyword>
<dbReference type="GO" id="GO:0006289">
    <property type="term" value="P:nucleotide-excision repair"/>
    <property type="evidence" value="ECO:0007669"/>
    <property type="project" value="InterPro"/>
</dbReference>
<keyword evidence="19" id="KW-1185">Reference proteome</keyword>
<dbReference type="Gene3D" id="1.10.8.280">
    <property type="entry name" value="ABC transporter ATPase domain-like"/>
    <property type="match status" value="1"/>
</dbReference>
<dbReference type="GO" id="GO:0009380">
    <property type="term" value="C:excinuclease repair complex"/>
    <property type="evidence" value="ECO:0007669"/>
    <property type="project" value="InterPro"/>
</dbReference>
<dbReference type="GO" id="GO:0008270">
    <property type="term" value="F:zinc ion binding"/>
    <property type="evidence" value="ECO:0007669"/>
    <property type="project" value="UniProtKB-KW"/>
</dbReference>
<dbReference type="RefSeq" id="WP_015238794.1">
    <property type="nucleotide sequence ID" value="NC_020283.1"/>
</dbReference>
<dbReference type="Proteomes" id="UP000011686">
    <property type="component" value="Chromosome"/>
</dbReference>
<dbReference type="HOGENOM" id="CLU_001370_0_2_4"/>
<keyword evidence="5" id="KW-0547">Nucleotide-binding</keyword>
<comment type="similarity">
    <text evidence="14">Belongs to the ABC transporter superfamily. UvrA family.</text>
</comment>
<evidence type="ECO:0000256" key="14">
    <source>
        <dbReference type="ARBA" id="ARBA00038000"/>
    </source>
</evidence>
<keyword evidence="12" id="KW-0238">DNA-binding</keyword>
<dbReference type="Gene3D" id="3.30.1490.20">
    <property type="entry name" value="ATP-grasp fold, A domain"/>
    <property type="match status" value="1"/>
</dbReference>
<keyword evidence="4" id="KW-0677">Repeat</keyword>
<dbReference type="Pfam" id="PF17760">
    <property type="entry name" value="UvrA_inter"/>
    <property type="match status" value="1"/>
</dbReference>
<keyword evidence="10" id="KW-0067">ATP-binding</keyword>
<dbReference type="Pfam" id="PF17755">
    <property type="entry name" value="UvrA_DNA-bind"/>
    <property type="match status" value="1"/>
</dbReference>
<evidence type="ECO:0000256" key="13">
    <source>
        <dbReference type="ARBA" id="ARBA00023204"/>
    </source>
</evidence>
<dbReference type="eggNOG" id="COG0178">
    <property type="taxonomic scope" value="Bacteria"/>
</dbReference>
<keyword evidence="6" id="KW-0227">DNA damage</keyword>
<dbReference type="GO" id="GO:0004518">
    <property type="term" value="F:nuclease activity"/>
    <property type="evidence" value="ECO:0007669"/>
    <property type="project" value="UniProtKB-KW"/>
</dbReference>
<evidence type="ECO:0000256" key="5">
    <source>
        <dbReference type="ARBA" id="ARBA00022741"/>
    </source>
</evidence>